<gene>
    <name evidence="1" type="ORF">LCGC14_1175560</name>
</gene>
<name>A0A0F9MBI2_9ZZZZ</name>
<protein>
    <submittedName>
        <fullName evidence="1">Uncharacterized protein</fullName>
    </submittedName>
</protein>
<comment type="caution">
    <text evidence="1">The sequence shown here is derived from an EMBL/GenBank/DDBJ whole genome shotgun (WGS) entry which is preliminary data.</text>
</comment>
<organism evidence="1">
    <name type="scientific">marine sediment metagenome</name>
    <dbReference type="NCBI Taxonomy" id="412755"/>
    <lineage>
        <taxon>unclassified sequences</taxon>
        <taxon>metagenomes</taxon>
        <taxon>ecological metagenomes</taxon>
    </lineage>
</organism>
<reference evidence="1" key="1">
    <citation type="journal article" date="2015" name="Nature">
        <title>Complex archaea that bridge the gap between prokaryotes and eukaryotes.</title>
        <authorList>
            <person name="Spang A."/>
            <person name="Saw J.H."/>
            <person name="Jorgensen S.L."/>
            <person name="Zaremba-Niedzwiedzka K."/>
            <person name="Martijn J."/>
            <person name="Lind A.E."/>
            <person name="van Eijk R."/>
            <person name="Schleper C."/>
            <person name="Guy L."/>
            <person name="Ettema T.J."/>
        </authorList>
    </citation>
    <scope>NUCLEOTIDE SEQUENCE</scope>
</reference>
<accession>A0A0F9MBI2</accession>
<sequence length="112" mass="12703">MEVLPKVGNLEDESDAPWVYLAITSRGAGSKSQGIRLVVDVRTRLHAIQMGQSHYTLLTKNIDGDHYKATLVEEWAYNVEEAESLQWEAPKPVVVLESDDVTIIEIKRKKKR</sequence>
<dbReference type="EMBL" id="LAZR01005845">
    <property type="protein sequence ID" value="KKM96686.1"/>
    <property type="molecule type" value="Genomic_DNA"/>
</dbReference>
<evidence type="ECO:0000313" key="1">
    <source>
        <dbReference type="EMBL" id="KKM96686.1"/>
    </source>
</evidence>
<proteinExistence type="predicted"/>
<dbReference type="AlphaFoldDB" id="A0A0F9MBI2"/>